<dbReference type="AlphaFoldDB" id="K7YR35"/>
<dbReference type="KEGG" id="thal:A1OE_794"/>
<sequence>MKHHLINLNNFCLIKFIKLTSKKRKFFKSKPLVGLIKFEENLQFY</sequence>
<reference evidence="1 2" key="1">
    <citation type="journal article" date="2012" name="Proc. Natl. Acad. Sci. U.S.A.">
        <title>Genome streamlining and chemical defense in a coral reef symbiosis.</title>
        <authorList>
            <person name="Kwan J.C."/>
            <person name="Donia M.S."/>
            <person name="Han A.W."/>
            <person name="Hirose E."/>
            <person name="Haygood M.G."/>
            <person name="Schmidt E.W."/>
        </authorList>
    </citation>
    <scope>NUCLEOTIDE SEQUENCE [LARGE SCALE GENOMIC DNA]</scope>
    <source>
        <strain evidence="1 2">L2</strain>
    </source>
</reference>
<dbReference type="EMBL" id="CP003539">
    <property type="protein sequence ID" value="AFX98979.1"/>
    <property type="molecule type" value="Genomic_DNA"/>
</dbReference>
<gene>
    <name evidence="1" type="ORF">A1OE_794</name>
</gene>
<protein>
    <submittedName>
        <fullName evidence="1">Uncharacterized protein</fullName>
    </submittedName>
</protein>
<organism evidence="1 2">
    <name type="scientific">Candidatus Endolissoclinum faulkneri L2</name>
    <dbReference type="NCBI Taxonomy" id="1193729"/>
    <lineage>
        <taxon>Bacteria</taxon>
        <taxon>Pseudomonadati</taxon>
        <taxon>Pseudomonadota</taxon>
        <taxon>Alphaproteobacteria</taxon>
        <taxon>Rhodospirillales</taxon>
        <taxon>Rhodospirillaceae</taxon>
        <taxon>Candidatus Endolissoclinum</taxon>
    </lineage>
</organism>
<proteinExistence type="predicted"/>
<dbReference type="Proteomes" id="UP000010077">
    <property type="component" value="Chromosome"/>
</dbReference>
<keyword evidence="2" id="KW-1185">Reference proteome</keyword>
<dbReference type="HOGENOM" id="CLU_3197398_0_0_5"/>
<accession>K7YR35</accession>
<name>K7YR35_9PROT</name>
<evidence type="ECO:0000313" key="2">
    <source>
        <dbReference type="Proteomes" id="UP000010077"/>
    </source>
</evidence>
<evidence type="ECO:0000313" key="1">
    <source>
        <dbReference type="EMBL" id="AFX98979.1"/>
    </source>
</evidence>